<feature type="domain" description="Replication-associated protein G2P C-terminal" evidence="16">
    <location>
        <begin position="326"/>
        <end position="416"/>
    </location>
</feature>
<keyword evidence="10" id="KW-0378">Hydrolase</keyword>
<reference evidence="17" key="1">
    <citation type="submission" date="2024-03" db="EMBL/GenBank/DDBJ databases">
        <title>Diverse circular DNA viruses in blood, oral, and fecal samples of captive lemurs.</title>
        <authorList>
            <person name="Paietta E.N."/>
            <person name="Kraberger S."/>
            <person name="Lund M.C."/>
            <person name="Custer J.M."/>
            <person name="Vargas K.M."/>
            <person name="Ehmke E.E."/>
            <person name="Yoder A.D."/>
            <person name="Varsani A."/>
        </authorList>
    </citation>
    <scope>NUCLEOTIDE SEQUENCE</scope>
    <source>
        <strain evidence="17">Duke_25SF_55</strain>
    </source>
</reference>
<evidence type="ECO:0000256" key="3">
    <source>
        <dbReference type="ARBA" id="ARBA00009603"/>
    </source>
</evidence>
<evidence type="ECO:0000256" key="4">
    <source>
        <dbReference type="ARBA" id="ARBA00012727"/>
    </source>
</evidence>
<evidence type="ECO:0000256" key="14">
    <source>
        <dbReference type="ARBA" id="ARBA00034003"/>
    </source>
</evidence>
<comment type="similarity">
    <text evidence="3">Belongs to the inovirus G2P protein family.</text>
</comment>
<evidence type="ECO:0000259" key="15">
    <source>
        <dbReference type="Pfam" id="PF05144"/>
    </source>
</evidence>
<accession>A0AAU8B2P9</accession>
<name>A0AAU8B2P9_9VIRU</name>
<evidence type="ECO:0000256" key="7">
    <source>
        <dbReference type="ARBA" id="ARBA00022705"/>
    </source>
</evidence>
<evidence type="ECO:0000259" key="16">
    <source>
        <dbReference type="Pfam" id="PF05155"/>
    </source>
</evidence>
<evidence type="ECO:0000313" key="17">
    <source>
        <dbReference type="EMBL" id="XCD06561.1"/>
    </source>
</evidence>
<dbReference type="Pfam" id="PF05155">
    <property type="entry name" value="G2P_X_C"/>
    <property type="match status" value="1"/>
</dbReference>
<comment type="function">
    <text evidence="2">Isoform G10P protein binds to double-stranded DNA and prevents hydrolysis by nucleases. Additionally, G10P is an inhibitor of DNA replication and may have a role in the transition from semiconservative replicative form DNA replication to single-stranded DNA synthesis in the life cycle.</text>
</comment>
<protein>
    <recommendedName>
        <fullName evidence="5">Replication-associated protein G2P</fullName>
        <ecNumber evidence="4">6.5.1.1</ecNumber>
    </recommendedName>
    <alternativeName>
        <fullName evidence="12">G2P</fullName>
    </alternativeName>
    <alternativeName>
        <fullName evidence="13">Gene 2 protein</fullName>
    </alternativeName>
</protein>
<keyword evidence="6" id="KW-0436">Ligase</keyword>
<dbReference type="InterPro" id="IPR006516">
    <property type="entry name" value="G2P"/>
</dbReference>
<sequence>MLPMIDFLKLSIPFKNENVIVCKDGETVFLKETLVEIARRTGIKLKSSNVTFEIDGDLDVQELSHPYESIPSHYGSLAMKIFNGSDRLKTPPYVELKASPAKLLQGHNVFGSTNLQVCAYVMLESFIKAMPELCEMVDIEETSVDWIDVTYSAHIESESVQKQLIAFFQNIRLGQTRKTKHNKEYETTAEWNSGSEHRILKVYLKGSEVQKRLLEAQSELKKSPGKKYLKNSINVLSNPKLIEFSKKCVRFEARLKQRYLDKHQIPRNLFSFIEYQQNYEEQGRDLIKDLWEEAFKDIIKAVGASNMNIYNRDKIQSLLKKHYFSITPKGNVSYAKADRLFSFYKNLLNDGYSETLNCMNRQTFWRYEKDLMAVGLTKAQLQNLKAHERQNIIPLMKLVVIDFSCQKPNWYVEPTLDNWENLLAA</sequence>
<evidence type="ECO:0000256" key="1">
    <source>
        <dbReference type="ARBA" id="ARBA00003296"/>
    </source>
</evidence>
<evidence type="ECO:0000256" key="8">
    <source>
        <dbReference type="ARBA" id="ARBA00022722"/>
    </source>
</evidence>
<dbReference type="GO" id="GO:0003677">
    <property type="term" value="F:DNA binding"/>
    <property type="evidence" value="ECO:0007669"/>
    <property type="project" value="UniProtKB-KW"/>
</dbReference>
<dbReference type="InterPro" id="IPR022688">
    <property type="entry name" value="G2P_C"/>
</dbReference>
<dbReference type="Pfam" id="PF05144">
    <property type="entry name" value="Phage_CRI"/>
    <property type="match status" value="1"/>
</dbReference>
<dbReference type="NCBIfam" id="TIGR01629">
    <property type="entry name" value="rep_II_X"/>
    <property type="match status" value="1"/>
</dbReference>
<evidence type="ECO:0000256" key="2">
    <source>
        <dbReference type="ARBA" id="ARBA00003490"/>
    </source>
</evidence>
<organism evidence="17">
    <name type="scientific">Dulem virus 52</name>
    <dbReference type="NCBI Taxonomy" id="3145763"/>
    <lineage>
        <taxon>Viruses</taxon>
        <taxon>Monodnaviria</taxon>
        <taxon>Loebvirae</taxon>
        <taxon>Hofneiviricota</taxon>
        <taxon>Faserviricetes</taxon>
        <taxon>Tubulavirales</taxon>
        <taxon>Inoviridae</taxon>
        <taxon>Inovirus</taxon>
    </lineage>
</organism>
<keyword evidence="8" id="KW-0540">Nuclease</keyword>
<dbReference type="GO" id="GO:0006260">
    <property type="term" value="P:DNA replication"/>
    <property type="evidence" value="ECO:0007669"/>
    <property type="project" value="UniProtKB-KW"/>
</dbReference>
<evidence type="ECO:0000256" key="12">
    <source>
        <dbReference type="ARBA" id="ARBA00032532"/>
    </source>
</evidence>
<comment type="catalytic activity">
    <reaction evidence="14">
        <text>ATP + (deoxyribonucleotide)n-3'-hydroxyl + 5'-phospho-(deoxyribonucleotide)m = (deoxyribonucleotide)n+m + AMP + diphosphate.</text>
        <dbReference type="EC" id="6.5.1.1"/>
    </reaction>
</comment>
<evidence type="ECO:0000256" key="9">
    <source>
        <dbReference type="ARBA" id="ARBA00022759"/>
    </source>
</evidence>
<dbReference type="GO" id="GO:0003910">
    <property type="term" value="F:DNA ligase (ATP) activity"/>
    <property type="evidence" value="ECO:0007669"/>
    <property type="project" value="UniProtKB-EC"/>
</dbReference>
<keyword evidence="11" id="KW-0238">DNA-binding</keyword>
<proteinExistence type="inferred from homology"/>
<dbReference type="InterPro" id="IPR022686">
    <property type="entry name" value="G2P_N"/>
</dbReference>
<dbReference type="GO" id="GO:0016787">
    <property type="term" value="F:hydrolase activity"/>
    <property type="evidence" value="ECO:0007669"/>
    <property type="project" value="UniProtKB-KW"/>
</dbReference>
<evidence type="ECO:0000256" key="6">
    <source>
        <dbReference type="ARBA" id="ARBA00022598"/>
    </source>
</evidence>
<dbReference type="EMBL" id="PP511687">
    <property type="protein sequence ID" value="XCD06561.1"/>
    <property type="molecule type" value="Genomic_DNA"/>
</dbReference>
<keyword evidence="7" id="KW-0235">DNA replication</keyword>
<evidence type="ECO:0000256" key="10">
    <source>
        <dbReference type="ARBA" id="ARBA00022801"/>
    </source>
</evidence>
<comment type="function">
    <text evidence="1">Isoform G2P plays an essential role in viral DNA replication. Binds the origin of replication and cleaves the dsDNA replicative form I (RFI) and becomes covalently bound to it via phosphotyrosine bond, generating the dsDNA replicative form II (RFII). In turn, viral DNA replication initiates at the 3'-OH of the cleavage site. After one round of rolling circle synthesis, protein G2P is linked to the newly synthesized ssDNA and joins the ends of the displaced strand to generate a circular single-stranded molecule ready to be packed into a virion.</text>
</comment>
<feature type="domain" description="Replication-associated protein G2P N-terminal" evidence="15">
    <location>
        <begin position="4"/>
        <end position="281"/>
    </location>
</feature>
<evidence type="ECO:0000256" key="11">
    <source>
        <dbReference type="ARBA" id="ARBA00023125"/>
    </source>
</evidence>
<evidence type="ECO:0000256" key="5">
    <source>
        <dbReference type="ARBA" id="ARBA00014536"/>
    </source>
</evidence>
<dbReference type="EC" id="6.5.1.1" evidence="4"/>
<keyword evidence="9" id="KW-0255">Endonuclease</keyword>
<evidence type="ECO:0000256" key="13">
    <source>
        <dbReference type="ARBA" id="ARBA00033015"/>
    </source>
</evidence>
<dbReference type="GO" id="GO:0004519">
    <property type="term" value="F:endonuclease activity"/>
    <property type="evidence" value="ECO:0007669"/>
    <property type="project" value="UniProtKB-KW"/>
</dbReference>